<reference evidence="2 3" key="1">
    <citation type="submission" date="2015-10" db="EMBL/GenBank/DDBJ databases">
        <title>Candidatus Desulfofervidus auxilii, a hydrogenotrophic sulfate-reducing bacterium involved in the thermophilic anaerobic oxidation of methane.</title>
        <authorList>
            <person name="Krukenberg V."/>
            <person name="Richter M."/>
            <person name="Wegener G."/>
        </authorList>
    </citation>
    <scope>NUCLEOTIDE SEQUENCE [LARGE SCALE GENOMIC DNA]</scope>
    <source>
        <strain evidence="2 3">HS1</strain>
    </source>
</reference>
<accession>A0A7U4QLQ2</accession>
<evidence type="ECO:0000256" key="1">
    <source>
        <dbReference type="ARBA" id="ARBA00022729"/>
    </source>
</evidence>
<evidence type="ECO:0000313" key="2">
    <source>
        <dbReference type="EMBL" id="AMM41667.1"/>
    </source>
</evidence>
<keyword evidence="1" id="KW-0732">Signal</keyword>
<dbReference type="SUPFAM" id="SSF69318">
    <property type="entry name" value="Integrin alpha N-terminal domain"/>
    <property type="match status" value="2"/>
</dbReference>
<name>A0A7U4QLQ2_DESA2</name>
<dbReference type="PANTHER" id="PTHR46580">
    <property type="entry name" value="SENSOR KINASE-RELATED"/>
    <property type="match status" value="1"/>
</dbReference>
<dbReference type="EMBL" id="CP013015">
    <property type="protein sequence ID" value="AMM41667.1"/>
    <property type="molecule type" value="Genomic_DNA"/>
</dbReference>
<dbReference type="KEGG" id="daw:HS1_001873"/>
<keyword evidence="3" id="KW-1185">Reference proteome</keyword>
<dbReference type="RefSeq" id="WP_066064443.1">
    <property type="nucleotide sequence ID" value="NZ_CP013015.1"/>
</dbReference>
<dbReference type="Pfam" id="PF13517">
    <property type="entry name" value="FG-GAP_3"/>
    <property type="match status" value="3"/>
</dbReference>
<sequence>MFQKKSIFFIGLMFLLILNGLGEATELSLPGSPTCATIADFNGDLKSDLAIGTDGAILIYSGNGGGSFSGPTIIAFSGLPNVIKAADVNGDGGVDLIVSDKKMGRIKILLNKDGEFESIHIENDSRAANDIVLYDFNADGYLDMALAENNQISILYGLGSYNPKENTWFIAGENCSIPTGTLSAIGKADFNKDGLADIVVAAGNMLYVLTQETAGFTITAQAQAGWHPVALAIADFNHDWVLDVVVANKSNSIGLFYGTAAEGGYSFEHPVYYSVGYSPSSLDIADFNSDNYLDIAVGCEGSNAVYFLLSTGLGNFTPSDKTISTDSRPIKVLATDFDNNGKMDLLTINQNTVKIFKDQEISAQLDFKLCEVDIKIRKNGEGDPLDGPLTITTNVNDKIEVFGSLNPNDCHGYTADFYLLLNTITPDLSGEEAEAETNTYSITTSGITQGEAPFATDLNITNIPEVPLWSFSTQDLAREIGCGYYSIIGKLVIKGATGLTYYVSDAAEFGITGRIISDPPIVNVNVNTDAGRVKAYATVEANSAASLIAFAYLWIDCSRTDTFTLEVDNETQTVTKTSIFKEWYTPTGWHTYGKYYYYDEENGEIAEAEEGTEPEYIPPFTVWSVADLTDYPLFDFPSSYFPSGYACEVHAGFIIKNWDGMDYSVFDYDSFYNY</sequence>
<dbReference type="OrthoDB" id="5379997at2"/>
<dbReference type="InterPro" id="IPR013517">
    <property type="entry name" value="FG-GAP"/>
</dbReference>
<gene>
    <name evidence="2" type="ORF">HS1_001873</name>
</gene>
<protein>
    <recommendedName>
        <fullName evidence="4">VCBS repeat-containing protein</fullName>
    </recommendedName>
</protein>
<evidence type="ECO:0008006" key="4">
    <source>
        <dbReference type="Google" id="ProtNLM"/>
    </source>
</evidence>
<dbReference type="AlphaFoldDB" id="A0A7U4QLQ2"/>
<proteinExistence type="predicted"/>
<dbReference type="Gene3D" id="2.130.10.130">
    <property type="entry name" value="Integrin alpha, N-terminal"/>
    <property type="match status" value="2"/>
</dbReference>
<dbReference type="InterPro" id="IPR028994">
    <property type="entry name" value="Integrin_alpha_N"/>
</dbReference>
<dbReference type="Proteomes" id="UP000070560">
    <property type="component" value="Chromosome"/>
</dbReference>
<evidence type="ECO:0000313" key="3">
    <source>
        <dbReference type="Proteomes" id="UP000070560"/>
    </source>
</evidence>
<dbReference type="PANTHER" id="PTHR46580:SF4">
    <property type="entry name" value="ATP_GTP-BINDING PROTEIN"/>
    <property type="match status" value="1"/>
</dbReference>
<organism evidence="2 3">
    <name type="scientific">Desulfofervidus auxilii</name>
    <dbReference type="NCBI Taxonomy" id="1621989"/>
    <lineage>
        <taxon>Bacteria</taxon>
        <taxon>Pseudomonadati</taxon>
        <taxon>Thermodesulfobacteriota</taxon>
        <taxon>Candidatus Desulfofervidia</taxon>
        <taxon>Candidatus Desulfofervidales</taxon>
        <taxon>Candidatus Desulfofervidaceae</taxon>
        <taxon>Candidatus Desulfofervidus</taxon>
    </lineage>
</organism>